<dbReference type="PANTHER" id="PTHR43098:SF5">
    <property type="entry name" value="DUAL-FUNCTIONAL MONOOXYGENASE_METHYLTRANSFERASE PSOF"/>
    <property type="match status" value="1"/>
</dbReference>
<dbReference type="STRING" id="266265.Bxe_C0276"/>
<evidence type="ECO:0000256" key="3">
    <source>
        <dbReference type="ARBA" id="ARBA00022857"/>
    </source>
</evidence>
<dbReference type="GO" id="GO:0050661">
    <property type="term" value="F:NADP binding"/>
    <property type="evidence" value="ECO:0007669"/>
    <property type="project" value="InterPro"/>
</dbReference>
<dbReference type="EMBL" id="CP000272">
    <property type="protein sequence ID" value="ABE36199.1"/>
    <property type="molecule type" value="Genomic_DNA"/>
</dbReference>
<dbReference type="Gene3D" id="3.50.50.60">
    <property type="entry name" value="FAD/NAD(P)-binding domain"/>
    <property type="match status" value="2"/>
</dbReference>
<dbReference type="KEGG" id="bxe:Bxe_C0276"/>
<protein>
    <submittedName>
        <fullName evidence="5">Cyclohexanone monooxygenase</fullName>
        <ecNumber evidence="5">1.14.13.22</ecNumber>
    </submittedName>
</protein>
<gene>
    <name evidence="5" type="ORF">Bxe_C0276</name>
</gene>
<dbReference type="InterPro" id="IPR050775">
    <property type="entry name" value="FAD-binding_Monooxygenases"/>
</dbReference>
<dbReference type="eggNOG" id="COG2072">
    <property type="taxonomic scope" value="Bacteria"/>
</dbReference>
<evidence type="ECO:0000256" key="4">
    <source>
        <dbReference type="ARBA" id="ARBA00023002"/>
    </source>
</evidence>
<dbReference type="Pfam" id="PF00743">
    <property type="entry name" value="FMO-like"/>
    <property type="match status" value="1"/>
</dbReference>
<dbReference type="SMR" id="Q13I90"/>
<dbReference type="GO" id="GO:0050660">
    <property type="term" value="F:flavin adenine dinucleotide binding"/>
    <property type="evidence" value="ECO:0007669"/>
    <property type="project" value="InterPro"/>
</dbReference>
<sequence length="551" mass="62328">MTTKGNDKNPAKSVDFEAIIVGAGFGGIRALHEMRKLGLSVRLFEAGSDVGGTWYWNRYPGARTDSESWSYCFYFSRELMEEWNWPERMPSWQHVQNYMRYTVDRFGMRTDMQFDTRVRSAHYNEEENHWTITTEQGESYTCTYFISAIGWFEVPTKPEFKGLDSFAGQWYLSCRWPEKPVDFTGKRVGIVGAGSTAVQIFTTVAKTAKHVSLFQRTPNYVMPSRNYPLDEADQLSIKRDYDAIVAQIRKQVFAFPMKDSTLRYDDVNDEQRQAILDAGWEAGGFRFLFETFCDIFVDERSNAAASEYVRNKIRAIVKDPVVAEKLCPKYPIALKRPPTCNFYYETFNRSNVSLVDISESPIDEIVPGGIRVGADHHELDIIIFAMGFDAVTGPLSNLDVRGRGGETIKNKWQAGPRTSLGIGIDGFPNLFIVTGPQAPFANVPPIVEAAVTWIGHAITHMREKGYDRMEASPEAVESWAQLMQTMVNATLLRHAGTQRSWYMGANIPGKPQTVLFYFGGAEAYFNDIERVAANGFEGFNFSRTGETVEPA</sequence>
<reference evidence="5 6" key="1">
    <citation type="journal article" date="2006" name="Proc. Natl. Acad. Sci. U.S.A.">
        <title>Burkholderia xenovorans LB400 harbors a multi-replicon, 9.73-Mbp genome shaped for versatility.</title>
        <authorList>
            <person name="Chain P.S."/>
            <person name="Denef V.J."/>
            <person name="Konstantinidis K.T."/>
            <person name="Vergez L.M."/>
            <person name="Agullo L."/>
            <person name="Reyes V.L."/>
            <person name="Hauser L."/>
            <person name="Cordova M."/>
            <person name="Gomez L."/>
            <person name="Gonzalez M."/>
            <person name="Land M."/>
            <person name="Lao V."/>
            <person name="Larimer F."/>
            <person name="LiPuma J.J."/>
            <person name="Mahenthiralingam E."/>
            <person name="Malfatti S.A."/>
            <person name="Marx C.J."/>
            <person name="Parnell J.J."/>
            <person name="Ramette A."/>
            <person name="Richardson P."/>
            <person name="Seeger M."/>
            <person name="Smith D."/>
            <person name="Spilker T."/>
            <person name="Sul W.J."/>
            <person name="Tsoi T.V."/>
            <person name="Ulrich L.E."/>
            <person name="Zhulin I.B."/>
            <person name="Tiedje J.M."/>
        </authorList>
    </citation>
    <scope>NUCLEOTIDE SEQUENCE [LARGE SCALE GENOMIC DNA]</scope>
    <source>
        <strain evidence="5 6">LB400</strain>
    </source>
</reference>
<keyword evidence="1" id="KW-0285">Flavoprotein</keyword>
<evidence type="ECO:0000313" key="5">
    <source>
        <dbReference type="EMBL" id="ABE36199.1"/>
    </source>
</evidence>
<dbReference type="PRINTS" id="PR00411">
    <property type="entry name" value="PNDRDTASEI"/>
</dbReference>
<dbReference type="RefSeq" id="WP_011493459.1">
    <property type="nucleotide sequence ID" value="NC_007953.1"/>
</dbReference>
<dbReference type="InterPro" id="IPR036188">
    <property type="entry name" value="FAD/NAD-bd_sf"/>
</dbReference>
<dbReference type="EC" id="1.14.13.22" evidence="5"/>
<evidence type="ECO:0000256" key="2">
    <source>
        <dbReference type="ARBA" id="ARBA00022827"/>
    </source>
</evidence>
<keyword evidence="3" id="KW-0521">NADP</keyword>
<dbReference type="AlphaFoldDB" id="Q13I90"/>
<organism evidence="5 6">
    <name type="scientific">Paraburkholderia xenovorans (strain LB400)</name>
    <dbReference type="NCBI Taxonomy" id="266265"/>
    <lineage>
        <taxon>Bacteria</taxon>
        <taxon>Pseudomonadati</taxon>
        <taxon>Pseudomonadota</taxon>
        <taxon>Betaproteobacteria</taxon>
        <taxon>Burkholderiales</taxon>
        <taxon>Burkholderiaceae</taxon>
        <taxon>Paraburkholderia</taxon>
    </lineage>
</organism>
<keyword evidence="2" id="KW-0274">FAD</keyword>
<evidence type="ECO:0000313" key="6">
    <source>
        <dbReference type="Proteomes" id="UP000001817"/>
    </source>
</evidence>
<accession>Q13I90</accession>
<keyword evidence="5" id="KW-0503">Monooxygenase</keyword>
<keyword evidence="4 5" id="KW-0560">Oxidoreductase</keyword>
<dbReference type="KEGG" id="bxb:DR64_8157"/>
<dbReference type="Proteomes" id="UP000001817">
    <property type="component" value="Chromosome 3"/>
</dbReference>
<proteinExistence type="predicted"/>
<keyword evidence="6" id="KW-1185">Reference proteome</keyword>
<dbReference type="PATRIC" id="fig|266265.5.peg.8056"/>
<dbReference type="GO" id="GO:0018667">
    <property type="term" value="F:cyclohexanone monooxygenase activity"/>
    <property type="evidence" value="ECO:0007669"/>
    <property type="project" value="UniProtKB-EC"/>
</dbReference>
<dbReference type="InterPro" id="IPR020946">
    <property type="entry name" value="Flavin_mOase-like"/>
</dbReference>
<dbReference type="PANTHER" id="PTHR43098">
    <property type="entry name" value="L-ORNITHINE N(5)-MONOOXYGENASE-RELATED"/>
    <property type="match status" value="1"/>
</dbReference>
<dbReference type="GO" id="GO:0004499">
    <property type="term" value="F:N,N-dimethylaniline monooxygenase activity"/>
    <property type="evidence" value="ECO:0007669"/>
    <property type="project" value="InterPro"/>
</dbReference>
<dbReference type="SUPFAM" id="SSF51905">
    <property type="entry name" value="FAD/NAD(P)-binding domain"/>
    <property type="match status" value="2"/>
</dbReference>
<name>Q13I90_PARXL</name>
<evidence type="ECO:0000256" key="1">
    <source>
        <dbReference type="ARBA" id="ARBA00022630"/>
    </source>
</evidence>